<evidence type="ECO:0000313" key="1">
    <source>
        <dbReference type="EMBL" id="HIR61414.1"/>
    </source>
</evidence>
<name>A0A9D1DZ23_9FIRM</name>
<evidence type="ECO:0000313" key="2">
    <source>
        <dbReference type="Proteomes" id="UP000824241"/>
    </source>
</evidence>
<gene>
    <name evidence="1" type="ORF">IAB37_07580</name>
</gene>
<dbReference type="Pfam" id="PF19538">
    <property type="entry name" value="DUF6062"/>
    <property type="match status" value="1"/>
</dbReference>
<organism evidence="1 2">
    <name type="scientific">Candidatus Faecivivens stercoravium</name>
    <dbReference type="NCBI Taxonomy" id="2840803"/>
    <lineage>
        <taxon>Bacteria</taxon>
        <taxon>Bacillati</taxon>
        <taxon>Bacillota</taxon>
        <taxon>Clostridia</taxon>
        <taxon>Eubacteriales</taxon>
        <taxon>Oscillospiraceae</taxon>
        <taxon>Oscillospiraceae incertae sedis</taxon>
        <taxon>Candidatus Faecivivens</taxon>
    </lineage>
</organism>
<evidence type="ECO:0008006" key="3">
    <source>
        <dbReference type="Google" id="ProtNLM"/>
    </source>
</evidence>
<accession>A0A9D1DZ23</accession>
<reference evidence="1" key="2">
    <citation type="journal article" date="2021" name="PeerJ">
        <title>Extensive microbial diversity within the chicken gut microbiome revealed by metagenomics and culture.</title>
        <authorList>
            <person name="Gilroy R."/>
            <person name="Ravi A."/>
            <person name="Getino M."/>
            <person name="Pursley I."/>
            <person name="Horton D.L."/>
            <person name="Alikhan N.F."/>
            <person name="Baker D."/>
            <person name="Gharbi K."/>
            <person name="Hall N."/>
            <person name="Watson M."/>
            <person name="Adriaenssens E.M."/>
            <person name="Foster-Nyarko E."/>
            <person name="Jarju S."/>
            <person name="Secka A."/>
            <person name="Antonio M."/>
            <person name="Oren A."/>
            <person name="Chaudhuri R.R."/>
            <person name="La Ragione R."/>
            <person name="Hildebrand F."/>
            <person name="Pallen M.J."/>
        </authorList>
    </citation>
    <scope>NUCLEOTIDE SEQUENCE</scope>
    <source>
        <strain evidence="1">CHK189-12415</strain>
    </source>
</reference>
<dbReference type="Proteomes" id="UP000824241">
    <property type="component" value="Unassembled WGS sequence"/>
</dbReference>
<comment type="caution">
    <text evidence="1">The sequence shown here is derived from an EMBL/GenBank/DDBJ whole genome shotgun (WGS) entry which is preliminary data.</text>
</comment>
<dbReference type="InterPro" id="IPR045706">
    <property type="entry name" value="DUF6062"/>
</dbReference>
<dbReference type="AlphaFoldDB" id="A0A9D1DZ23"/>
<protein>
    <recommendedName>
        <fullName evidence="3">ABC transporter substrate-binding protein</fullName>
    </recommendedName>
</protein>
<proteinExistence type="predicted"/>
<dbReference type="EMBL" id="DVHA01000245">
    <property type="protein sequence ID" value="HIR61414.1"/>
    <property type="molecule type" value="Genomic_DNA"/>
</dbReference>
<reference evidence="1" key="1">
    <citation type="submission" date="2020-10" db="EMBL/GenBank/DDBJ databases">
        <authorList>
            <person name="Gilroy R."/>
        </authorList>
    </citation>
    <scope>NUCLEOTIDE SEQUENCE</scope>
    <source>
        <strain evidence="1">CHK189-12415</strain>
    </source>
</reference>
<sequence length="236" mass="27023">MRDNIYTIPVSEVFEPKCGCPICRLRDTLENRCVEYIMGAAMMEPDIRIETNRLGFCTDHFEMMLGQKNRLSLALMLESHLQELRKGKYKDIVLKAEAKPRKRAEMGTVNDSCFVCSQIESAMGGMLNTVMKQWERDADFRKLFGEQEYICLPHAEKLLTVAHDTLGRKEYPPFKELVLSLLDKHLESVGADVSHFCKMFDYRNAGPNADWGNSRDSIERAILALSTRDFRSGGEQ</sequence>